<dbReference type="InterPro" id="IPR008136">
    <property type="entry name" value="CinA_C"/>
</dbReference>
<sequence length="161" mass="15319">MTAAPGSPAPADVLAAAAARGWSLAVAESLTGGLVVAALVAVPGASAVLRGGVVAYATDLKASLLGVDPGLLAEHGAVHPGVAAAMAAGVRRAAGADVGLATTGVAGPDPQDGVEPGRVYVAVATPDGDVVRRLDLPGDRAAVRAAAVDGVLALALDVIPG</sequence>
<accession>D1C079</accession>
<dbReference type="HOGENOM" id="CLU_030805_1_0_11"/>
<dbReference type="RefSeq" id="WP_012878010.1">
    <property type="nucleotide sequence ID" value="NC_013530.1"/>
</dbReference>
<dbReference type="AlphaFoldDB" id="D1C079"/>
<proteinExistence type="predicted"/>
<name>D1C079_XYLCX</name>
<dbReference type="Pfam" id="PF02464">
    <property type="entry name" value="CinA"/>
    <property type="match status" value="1"/>
</dbReference>
<gene>
    <name evidence="2" type="ordered locus">Xcel_1237</name>
</gene>
<protein>
    <submittedName>
        <fullName evidence="2">CinA domain protein</fullName>
    </submittedName>
</protein>
<keyword evidence="3" id="KW-1185">Reference proteome</keyword>
<dbReference type="InterPro" id="IPR036653">
    <property type="entry name" value="CinA-like_C"/>
</dbReference>
<dbReference type="SUPFAM" id="SSF142433">
    <property type="entry name" value="CinA-like"/>
    <property type="match status" value="1"/>
</dbReference>
<evidence type="ECO:0000259" key="1">
    <source>
        <dbReference type="Pfam" id="PF02464"/>
    </source>
</evidence>
<organism evidence="2 3">
    <name type="scientific">Xylanimonas cellulosilytica (strain DSM 15894 / JCM 12276 / CECT 5975 / KCTC 9989 / LMG 20990 / NBRC 107835 / XIL07)</name>
    <dbReference type="NCBI Taxonomy" id="446471"/>
    <lineage>
        <taxon>Bacteria</taxon>
        <taxon>Bacillati</taxon>
        <taxon>Actinomycetota</taxon>
        <taxon>Actinomycetes</taxon>
        <taxon>Micrococcales</taxon>
        <taxon>Promicromonosporaceae</taxon>
        <taxon>Xylanimonas</taxon>
    </lineage>
</organism>
<evidence type="ECO:0000313" key="2">
    <source>
        <dbReference type="EMBL" id="ACZ30268.1"/>
    </source>
</evidence>
<dbReference type="OrthoDB" id="1253990at2"/>
<feature type="domain" description="CinA C-terminal" evidence="1">
    <location>
        <begin position="12"/>
        <end position="156"/>
    </location>
</feature>
<dbReference type="EMBL" id="CP001821">
    <property type="protein sequence ID" value="ACZ30268.1"/>
    <property type="molecule type" value="Genomic_DNA"/>
</dbReference>
<dbReference type="STRING" id="446471.Xcel_1237"/>
<dbReference type="KEGG" id="xce:Xcel_1237"/>
<evidence type="ECO:0000313" key="3">
    <source>
        <dbReference type="Proteomes" id="UP000002255"/>
    </source>
</evidence>
<reference evidence="3" key="1">
    <citation type="submission" date="2009-11" db="EMBL/GenBank/DDBJ databases">
        <title>The complete chromosome of Xylanimonas cellulosilytica DSM 15894.</title>
        <authorList>
            <consortium name="US DOE Joint Genome Institute (JGI-PGF)"/>
            <person name="Lucas S."/>
            <person name="Copeland A."/>
            <person name="Lapidus A."/>
            <person name="Glavina del Rio T."/>
            <person name="Dalin E."/>
            <person name="Tice H."/>
            <person name="Bruce D."/>
            <person name="Goodwin L."/>
            <person name="Pitluck S."/>
            <person name="Kyrpides N."/>
            <person name="Mavromatis K."/>
            <person name="Ivanova N."/>
            <person name="Mikhailova N."/>
            <person name="Foster B."/>
            <person name="Clum A."/>
            <person name="Brettin T."/>
            <person name="Detter J.C."/>
            <person name="Han C."/>
            <person name="Larimer F."/>
            <person name="Land M."/>
            <person name="Hauser L."/>
            <person name="Markowitz V."/>
            <person name="Cheng J.F."/>
            <person name="Hugenholtz P."/>
            <person name="Woyke T."/>
            <person name="Wu D."/>
            <person name="Gehrich-Schroeter G."/>
            <person name="Schneider S."/>
            <person name="Pukall S.R."/>
            <person name="Klenk H.P."/>
            <person name="Eisen J.A."/>
        </authorList>
    </citation>
    <scope>NUCLEOTIDE SEQUENCE [LARGE SCALE GENOMIC DNA]</scope>
    <source>
        <strain evidence="3">DSM 15894 / CECT 5975 / LMG 20990 / XIL07</strain>
    </source>
</reference>
<reference evidence="2 3" key="2">
    <citation type="journal article" date="2010" name="Stand. Genomic Sci.">
        <title>Complete genome sequence of Xylanimonas cellulosilytica type strain (XIL07).</title>
        <authorList>
            <person name="Foster B."/>
            <person name="Pukall R."/>
            <person name="Abt B."/>
            <person name="Nolan M."/>
            <person name="Glavina Del Rio T."/>
            <person name="Chen F."/>
            <person name="Lucas S."/>
            <person name="Tice H."/>
            <person name="Pitluck S."/>
            <person name="Cheng J.-F."/>
            <person name="Chertkov O."/>
            <person name="Brettin T."/>
            <person name="Han C."/>
            <person name="Detter J.C."/>
            <person name="Bruce D."/>
            <person name="Goodwin L."/>
            <person name="Ivanova N."/>
            <person name="Mavromatis K."/>
            <person name="Pati A."/>
            <person name="Mikhailova N."/>
            <person name="Chen A."/>
            <person name="Palaniappan K."/>
            <person name="Land M."/>
            <person name="Hauser L."/>
            <person name="Chang Y.-J."/>
            <person name="Jeffries C.D."/>
            <person name="Chain P."/>
            <person name="Rohde M."/>
            <person name="Goeker M."/>
            <person name="Bristow J."/>
            <person name="Eisen J.A."/>
            <person name="Markowitz V."/>
            <person name="Hugenholtz P."/>
            <person name="Kyrpides N.C."/>
            <person name="Klenk H.-P."/>
            <person name="Lapidus A."/>
        </authorList>
    </citation>
    <scope>NUCLEOTIDE SEQUENCE [LARGE SCALE GENOMIC DNA]</scope>
    <source>
        <strain evidence="3">DSM 15894 / CECT 5975 / LMG 20990 / XIL07</strain>
    </source>
</reference>
<dbReference type="Proteomes" id="UP000002255">
    <property type="component" value="Chromosome"/>
</dbReference>
<dbReference type="eggNOG" id="COG1546">
    <property type="taxonomic scope" value="Bacteria"/>
</dbReference>
<dbReference type="Gene3D" id="3.90.950.20">
    <property type="entry name" value="CinA-like"/>
    <property type="match status" value="1"/>
</dbReference>
<dbReference type="NCBIfam" id="TIGR00199">
    <property type="entry name" value="PncC_domain"/>
    <property type="match status" value="1"/>
</dbReference>